<organism evidence="1 2">
    <name type="scientific">Microscilla marina ATCC 23134</name>
    <dbReference type="NCBI Taxonomy" id="313606"/>
    <lineage>
        <taxon>Bacteria</taxon>
        <taxon>Pseudomonadati</taxon>
        <taxon>Bacteroidota</taxon>
        <taxon>Cytophagia</taxon>
        <taxon>Cytophagales</taxon>
        <taxon>Microscillaceae</taxon>
        <taxon>Microscilla</taxon>
    </lineage>
</organism>
<dbReference type="AlphaFoldDB" id="A1ZC93"/>
<dbReference type="Proteomes" id="UP000004095">
    <property type="component" value="Unassembled WGS sequence"/>
</dbReference>
<sequence>MKTPPVLLTLNLEHSSDQEQIILSDVPAWELGNLHLDEPTHTHDLPFHKELQFVVKAKTSSKILLALVGSPKQFLRRTFGGSLEVDYYSMPDQLQFEWKLLQTNIKDKIVGKTFRLVQSNVPLADVHSCKEELVAV</sequence>
<comment type="caution">
    <text evidence="1">The sequence shown here is derived from an EMBL/GenBank/DDBJ whole genome shotgun (WGS) entry which is preliminary data.</text>
</comment>
<gene>
    <name evidence="1" type="ORF">M23134_01924</name>
</gene>
<proteinExistence type="predicted"/>
<dbReference type="RefSeq" id="WP_002692685.1">
    <property type="nucleotide sequence ID" value="NZ_AAWS01000001.1"/>
</dbReference>
<evidence type="ECO:0000313" key="2">
    <source>
        <dbReference type="Proteomes" id="UP000004095"/>
    </source>
</evidence>
<protein>
    <submittedName>
        <fullName evidence="1">Uncharacterized protein</fullName>
    </submittedName>
</protein>
<evidence type="ECO:0000313" key="1">
    <source>
        <dbReference type="EMBL" id="EAY31895.1"/>
    </source>
</evidence>
<keyword evidence="2" id="KW-1185">Reference proteome</keyword>
<dbReference type="EMBL" id="AAWS01000001">
    <property type="protein sequence ID" value="EAY31895.1"/>
    <property type="molecule type" value="Genomic_DNA"/>
</dbReference>
<reference evidence="1 2" key="1">
    <citation type="submission" date="2007-01" db="EMBL/GenBank/DDBJ databases">
        <authorList>
            <person name="Haygood M."/>
            <person name="Podell S."/>
            <person name="Anderson C."/>
            <person name="Hopkinson B."/>
            <person name="Roe K."/>
            <person name="Barbeau K."/>
            <person name="Gaasterland T."/>
            <person name="Ferriera S."/>
            <person name="Johnson J."/>
            <person name="Kravitz S."/>
            <person name="Beeson K."/>
            <person name="Sutton G."/>
            <person name="Rogers Y.-H."/>
            <person name="Friedman R."/>
            <person name="Frazier M."/>
            <person name="Venter J.C."/>
        </authorList>
    </citation>
    <scope>NUCLEOTIDE SEQUENCE [LARGE SCALE GENOMIC DNA]</scope>
    <source>
        <strain evidence="1 2">ATCC 23134</strain>
    </source>
</reference>
<name>A1ZC93_MICM2</name>
<accession>A1ZC93</accession>